<evidence type="ECO:0000259" key="7">
    <source>
        <dbReference type="Pfam" id="PF00884"/>
    </source>
</evidence>
<dbReference type="SUPFAM" id="SSF53649">
    <property type="entry name" value="Alkaline phosphatase-like"/>
    <property type="match status" value="1"/>
</dbReference>
<dbReference type="Pfam" id="PF00884">
    <property type="entry name" value="Sulfatase"/>
    <property type="match status" value="1"/>
</dbReference>
<dbReference type="PANTHER" id="PTHR42693:SF42">
    <property type="entry name" value="ARYLSULFATASE G"/>
    <property type="match status" value="1"/>
</dbReference>
<protein>
    <submittedName>
        <fullName evidence="8">Sulfatase-like hydrolase/transferase</fullName>
    </submittedName>
</protein>
<feature type="domain" description="Sulfatase N-terminal" evidence="7">
    <location>
        <begin position="28"/>
        <end position="396"/>
    </location>
</feature>
<dbReference type="CDD" id="cd16155">
    <property type="entry name" value="sulfatase_like"/>
    <property type="match status" value="1"/>
</dbReference>
<keyword evidence="9" id="KW-1185">Reference proteome</keyword>
<evidence type="ECO:0000256" key="1">
    <source>
        <dbReference type="ARBA" id="ARBA00001913"/>
    </source>
</evidence>
<evidence type="ECO:0000256" key="2">
    <source>
        <dbReference type="ARBA" id="ARBA00008779"/>
    </source>
</evidence>
<dbReference type="InterPro" id="IPR050738">
    <property type="entry name" value="Sulfatase"/>
</dbReference>
<evidence type="ECO:0000256" key="3">
    <source>
        <dbReference type="ARBA" id="ARBA00022723"/>
    </source>
</evidence>
<evidence type="ECO:0000256" key="5">
    <source>
        <dbReference type="ARBA" id="ARBA00022801"/>
    </source>
</evidence>
<keyword evidence="5" id="KW-0378">Hydrolase</keyword>
<name>A0ABY6CQB9_9BACT</name>
<evidence type="ECO:0000256" key="6">
    <source>
        <dbReference type="ARBA" id="ARBA00022837"/>
    </source>
</evidence>
<dbReference type="EMBL" id="CP106679">
    <property type="protein sequence ID" value="UXP31994.1"/>
    <property type="molecule type" value="Genomic_DNA"/>
</dbReference>
<keyword evidence="6" id="KW-0106">Calcium</keyword>
<comment type="cofactor">
    <cofactor evidence="1">
        <name>Ca(2+)</name>
        <dbReference type="ChEBI" id="CHEBI:29108"/>
    </cofactor>
</comment>
<evidence type="ECO:0000313" key="8">
    <source>
        <dbReference type="EMBL" id="UXP31994.1"/>
    </source>
</evidence>
<dbReference type="InterPro" id="IPR017850">
    <property type="entry name" value="Alkaline_phosphatase_core_sf"/>
</dbReference>
<comment type="similarity">
    <text evidence="2">Belongs to the sulfatase family.</text>
</comment>
<evidence type="ECO:0000256" key="4">
    <source>
        <dbReference type="ARBA" id="ARBA00022729"/>
    </source>
</evidence>
<dbReference type="Proteomes" id="UP001065174">
    <property type="component" value="Chromosome"/>
</dbReference>
<proteinExistence type="inferred from homology"/>
<dbReference type="Gene3D" id="3.40.720.10">
    <property type="entry name" value="Alkaline Phosphatase, subunit A"/>
    <property type="match status" value="1"/>
</dbReference>
<dbReference type="RefSeq" id="WP_262309433.1">
    <property type="nucleotide sequence ID" value="NZ_CP106679.1"/>
</dbReference>
<dbReference type="InterPro" id="IPR000917">
    <property type="entry name" value="Sulfatase_N"/>
</dbReference>
<gene>
    <name evidence="8" type="ORF">N6H18_16745</name>
</gene>
<reference evidence="8" key="1">
    <citation type="submission" date="2022-09" db="EMBL/GenBank/DDBJ databases">
        <title>Comparative genomics and taxonomic characterization of three novel marine species of genus Reichenbachiella exhibiting antioxidant and polysaccharide degradation activities.</title>
        <authorList>
            <person name="Muhammad N."/>
            <person name="Lee Y.-J."/>
            <person name="Ko J."/>
            <person name="Kim S.-G."/>
        </authorList>
    </citation>
    <scope>NUCLEOTIDE SEQUENCE</scope>
    <source>
        <strain evidence="8">BKB1-1</strain>
    </source>
</reference>
<keyword evidence="4" id="KW-0732">Signal</keyword>
<dbReference type="PANTHER" id="PTHR42693">
    <property type="entry name" value="ARYLSULFATASE FAMILY MEMBER"/>
    <property type="match status" value="1"/>
</dbReference>
<keyword evidence="3" id="KW-0479">Metal-binding</keyword>
<sequence>MKKQILYLGQILLATMITACQPQTKQKPNIVFIFTDDQTYDAIHALGNEEIITPNMDRLVQEGTTFTHAYNMGAWNGAVCAASRAQMVSGRSVWRVNQFRKHWQKGDSLDKTWGQLMKKAGYDTYMTGKWHVDAPAPKVFDSTAHIRPGMPQDYWDHATMVRQFAELVDTGLKKSEEIMPLGYNRPQSPADTAWRPDDPAMGGYWAGGQHWSEVLRDDALDFIDQASKRDNPFFMYLAFNAPHDPRQAPAAYQEIYDTVDISLPESWVAEYPYQDLIGNGPSLRDEALAPFPRTEFATKTHIKEYYALITHLDDQIGQILDALEQSGQMDNTYIFFTADHGLAMGRHGLIGKQSLYDHSVRPPFMVVGPEVPHGRQIDADIYLQDVMASALDLAGVDKPDYVEFNSVMPLIRGEKLQQYDAIYGAYVDTQRSVRKDGFKLIVYPKAEQLLLFDLNNDPEEITNLADNPEYKGKIRELFDELMVLQVHFRDSLDISWMKP</sequence>
<organism evidence="8 9">
    <name type="scientific">Reichenbachiella agarivorans</name>
    <dbReference type="NCBI Taxonomy" id="2979464"/>
    <lineage>
        <taxon>Bacteria</taxon>
        <taxon>Pseudomonadati</taxon>
        <taxon>Bacteroidota</taxon>
        <taxon>Cytophagia</taxon>
        <taxon>Cytophagales</taxon>
        <taxon>Reichenbachiellaceae</taxon>
        <taxon>Reichenbachiella</taxon>
    </lineage>
</organism>
<dbReference type="PROSITE" id="PS51257">
    <property type="entry name" value="PROKAR_LIPOPROTEIN"/>
    <property type="match status" value="1"/>
</dbReference>
<evidence type="ECO:0000313" key="9">
    <source>
        <dbReference type="Proteomes" id="UP001065174"/>
    </source>
</evidence>
<accession>A0ABY6CQB9</accession>